<dbReference type="NCBIfam" id="NF010925">
    <property type="entry name" value="PRK14345.1"/>
    <property type="match status" value="1"/>
</dbReference>
<evidence type="ECO:0000313" key="14">
    <source>
        <dbReference type="Proteomes" id="UP000261620"/>
    </source>
</evidence>
<feature type="domain" description="BPL/LPL catalytic" evidence="12">
    <location>
        <begin position="34"/>
        <end position="210"/>
    </location>
</feature>
<evidence type="ECO:0000256" key="1">
    <source>
        <dbReference type="ARBA" id="ARBA00004173"/>
    </source>
</evidence>
<comment type="catalytic activity">
    <reaction evidence="9">
        <text>octanoyl-[ACP] + L-lysyl-[protein] = N(6)-octanoyl-L-lysyl-[protein] + holo-[ACP] + H(+)</text>
        <dbReference type="Rhea" id="RHEA:17665"/>
        <dbReference type="Rhea" id="RHEA-COMP:9636"/>
        <dbReference type="Rhea" id="RHEA-COMP:9685"/>
        <dbReference type="Rhea" id="RHEA-COMP:9752"/>
        <dbReference type="Rhea" id="RHEA-COMP:9928"/>
        <dbReference type="ChEBI" id="CHEBI:15378"/>
        <dbReference type="ChEBI" id="CHEBI:29969"/>
        <dbReference type="ChEBI" id="CHEBI:64479"/>
        <dbReference type="ChEBI" id="CHEBI:78463"/>
        <dbReference type="ChEBI" id="CHEBI:78809"/>
        <dbReference type="EC" id="2.3.1.181"/>
    </reaction>
    <physiologicalReaction direction="left-to-right" evidence="9">
        <dbReference type="Rhea" id="RHEA:17666"/>
    </physiologicalReaction>
</comment>
<dbReference type="AlphaFoldDB" id="A0A3Q3WCT0"/>
<keyword evidence="6" id="KW-0012">Acyltransferase</keyword>
<dbReference type="FunFam" id="3.30.930.10:FF:000035">
    <property type="entry name" value="Putative lipoyltransferase 2, mitochondrial"/>
    <property type="match status" value="1"/>
</dbReference>
<keyword evidence="5" id="KW-0808">Transferase</keyword>
<dbReference type="GO" id="GO:0033819">
    <property type="term" value="F:lipoyl(octanoyl) transferase activity"/>
    <property type="evidence" value="ECO:0007669"/>
    <property type="project" value="UniProtKB-EC"/>
</dbReference>
<sequence>MHGSRPLVEVVRLGRVSYQEALRLQQVYVNRHRSGPAHALLLCEHLPVYTTGIRHKPYPAALLERLRLLGAHVHRTNRGGLITFHGPGQLVCYPVLNLSSFKKSVRWYVCELERTIISACGRFGIEASTSPHTGVWVRDNKICAIGIHCSRYVTSHGLALNCNTELSWFSHIVPCGIEGKGVTSLSAELQRDAMNEAMNEAWRHASCCAVTQTGSSSSTVPSLWTEGRQLDVLRADRPEPTVSTGSERRGS</sequence>
<dbReference type="HAMAP" id="MF_00013">
    <property type="entry name" value="LipB"/>
    <property type="match status" value="1"/>
</dbReference>
<proteinExistence type="inferred from homology"/>
<dbReference type="SUPFAM" id="SSF55681">
    <property type="entry name" value="Class II aaRS and biotin synthetases"/>
    <property type="match status" value="1"/>
</dbReference>
<reference evidence="13" key="2">
    <citation type="submission" date="2025-09" db="UniProtKB">
        <authorList>
            <consortium name="Ensembl"/>
        </authorList>
    </citation>
    <scope>IDENTIFICATION</scope>
</reference>
<evidence type="ECO:0000256" key="6">
    <source>
        <dbReference type="ARBA" id="ARBA00023315"/>
    </source>
</evidence>
<evidence type="ECO:0000313" key="13">
    <source>
        <dbReference type="Ensembl" id="ENSMMOP00000012348.1"/>
    </source>
</evidence>
<evidence type="ECO:0000256" key="7">
    <source>
        <dbReference type="ARBA" id="ARBA00030797"/>
    </source>
</evidence>
<dbReference type="UniPathway" id="UPA00538">
    <property type="reaction ID" value="UER00592"/>
</dbReference>
<dbReference type="PROSITE" id="PS01313">
    <property type="entry name" value="LIPB"/>
    <property type="match status" value="1"/>
</dbReference>
<dbReference type="EC" id="2.3.1.181" evidence="4"/>
<dbReference type="InterPro" id="IPR004143">
    <property type="entry name" value="BPL_LPL_catalytic"/>
</dbReference>
<accession>A0A3Q3WCT0</accession>
<reference evidence="13" key="1">
    <citation type="submission" date="2025-08" db="UniProtKB">
        <authorList>
            <consortium name="Ensembl"/>
        </authorList>
    </citation>
    <scope>IDENTIFICATION</scope>
</reference>
<dbReference type="STRING" id="94237.ENSMMOP00000012348"/>
<dbReference type="Pfam" id="PF21948">
    <property type="entry name" value="LplA-B_cat"/>
    <property type="match status" value="1"/>
</dbReference>
<evidence type="ECO:0000256" key="2">
    <source>
        <dbReference type="ARBA" id="ARBA00004821"/>
    </source>
</evidence>
<evidence type="ECO:0000256" key="3">
    <source>
        <dbReference type="ARBA" id="ARBA00007907"/>
    </source>
</evidence>
<protein>
    <recommendedName>
        <fullName evidence="10">Octanoyl-[acyl-carrier-protein]:protein N-octanoyltransferase LIPT2, mitochondrial</fullName>
        <ecNumber evidence="4">2.3.1.181</ecNumber>
    </recommendedName>
    <alternativeName>
        <fullName evidence="7">Lipoate-protein ligase B</fullName>
    </alternativeName>
    <alternativeName>
        <fullName evidence="8">Lipoyl/octanoyl transferase</fullName>
    </alternativeName>
    <alternativeName>
        <fullName evidence="11">Lipoyltransferase 2</fullName>
    </alternativeName>
</protein>
<evidence type="ECO:0000256" key="10">
    <source>
        <dbReference type="ARBA" id="ARBA00071279"/>
    </source>
</evidence>
<dbReference type="InterPro" id="IPR000544">
    <property type="entry name" value="Octanoyltransferase"/>
</dbReference>
<evidence type="ECO:0000259" key="12">
    <source>
        <dbReference type="PROSITE" id="PS51733"/>
    </source>
</evidence>
<dbReference type="Proteomes" id="UP000261620">
    <property type="component" value="Unplaced"/>
</dbReference>
<dbReference type="CDD" id="cd16444">
    <property type="entry name" value="LipB"/>
    <property type="match status" value="1"/>
</dbReference>
<evidence type="ECO:0000256" key="11">
    <source>
        <dbReference type="ARBA" id="ARBA00079836"/>
    </source>
</evidence>
<dbReference type="PROSITE" id="PS51733">
    <property type="entry name" value="BPL_LPL_CATALYTIC"/>
    <property type="match status" value="1"/>
</dbReference>
<evidence type="ECO:0000256" key="5">
    <source>
        <dbReference type="ARBA" id="ARBA00022679"/>
    </source>
</evidence>
<name>A0A3Q3WCT0_MOLML</name>
<organism evidence="13 14">
    <name type="scientific">Mola mola</name>
    <name type="common">Ocean sunfish</name>
    <name type="synonym">Tetraodon mola</name>
    <dbReference type="NCBI Taxonomy" id="94237"/>
    <lineage>
        <taxon>Eukaryota</taxon>
        <taxon>Metazoa</taxon>
        <taxon>Chordata</taxon>
        <taxon>Craniata</taxon>
        <taxon>Vertebrata</taxon>
        <taxon>Euteleostomi</taxon>
        <taxon>Actinopterygii</taxon>
        <taxon>Neopterygii</taxon>
        <taxon>Teleostei</taxon>
        <taxon>Neoteleostei</taxon>
        <taxon>Acanthomorphata</taxon>
        <taxon>Eupercaria</taxon>
        <taxon>Tetraodontiformes</taxon>
        <taxon>Molidae</taxon>
        <taxon>Mola</taxon>
    </lineage>
</organism>
<dbReference type="GO" id="GO:0009249">
    <property type="term" value="P:protein lipoylation"/>
    <property type="evidence" value="ECO:0007669"/>
    <property type="project" value="InterPro"/>
</dbReference>
<evidence type="ECO:0000256" key="4">
    <source>
        <dbReference type="ARBA" id="ARBA00012334"/>
    </source>
</evidence>
<comment type="pathway">
    <text evidence="2">Protein modification; protein lipoylation via endogenous pathway; protein N(6)-(lipoyl)lysine from octanoyl-[acyl-carrier-protein]: step 1/2.</text>
</comment>
<evidence type="ECO:0000256" key="8">
    <source>
        <dbReference type="ARBA" id="ARBA00033331"/>
    </source>
</evidence>
<dbReference type="PANTHER" id="PTHR10993:SF7">
    <property type="entry name" value="LIPOYLTRANSFERASE 2, MITOCHONDRIAL-RELATED"/>
    <property type="match status" value="1"/>
</dbReference>
<dbReference type="GO" id="GO:0005739">
    <property type="term" value="C:mitochondrion"/>
    <property type="evidence" value="ECO:0007669"/>
    <property type="project" value="UniProtKB-SubCell"/>
</dbReference>
<dbReference type="Gene3D" id="3.30.930.10">
    <property type="entry name" value="Bira Bifunctional Protein, Domain 2"/>
    <property type="match status" value="1"/>
</dbReference>
<dbReference type="PANTHER" id="PTHR10993">
    <property type="entry name" value="OCTANOYLTRANSFERASE"/>
    <property type="match status" value="1"/>
</dbReference>
<keyword evidence="14" id="KW-1185">Reference proteome</keyword>
<dbReference type="InterPro" id="IPR045864">
    <property type="entry name" value="aa-tRNA-synth_II/BPL/LPL"/>
</dbReference>
<dbReference type="Ensembl" id="ENSMMOT00000012552.1">
    <property type="protein sequence ID" value="ENSMMOP00000012348.1"/>
    <property type="gene ID" value="ENSMMOG00000009495.1"/>
</dbReference>
<dbReference type="InterPro" id="IPR020605">
    <property type="entry name" value="Octanoyltransferase_CS"/>
</dbReference>
<comment type="subcellular location">
    <subcellularLocation>
        <location evidence="1">Mitochondrion</location>
    </subcellularLocation>
</comment>
<evidence type="ECO:0000256" key="9">
    <source>
        <dbReference type="ARBA" id="ARBA00052863"/>
    </source>
</evidence>
<dbReference type="NCBIfam" id="TIGR00214">
    <property type="entry name" value="lipB"/>
    <property type="match status" value="1"/>
</dbReference>
<comment type="similarity">
    <text evidence="3">Belongs to the LipB family.</text>
</comment>